<dbReference type="Pfam" id="PF00990">
    <property type="entry name" value="GGDEF"/>
    <property type="match status" value="1"/>
</dbReference>
<feature type="region of interest" description="Disordered" evidence="1">
    <location>
        <begin position="486"/>
        <end position="505"/>
    </location>
</feature>
<reference evidence="4 5" key="1">
    <citation type="submission" date="2021-01" db="EMBL/GenBank/DDBJ databases">
        <title>Whole genome shotgun sequence of Asanoa iriomotensis NBRC 100142.</title>
        <authorList>
            <person name="Komaki H."/>
            <person name="Tamura T."/>
        </authorList>
    </citation>
    <scope>NUCLEOTIDE SEQUENCE [LARGE SCALE GENOMIC DNA]</scope>
    <source>
        <strain evidence="4 5">NBRC 100142</strain>
    </source>
</reference>
<dbReference type="InterPro" id="IPR043128">
    <property type="entry name" value="Rev_trsase/Diguanyl_cyclase"/>
</dbReference>
<dbReference type="Proteomes" id="UP000624325">
    <property type="component" value="Unassembled WGS sequence"/>
</dbReference>
<accession>A0ABQ4BYL7</accession>
<keyword evidence="5" id="KW-1185">Reference proteome</keyword>
<comment type="caution">
    <text evidence="4">The sequence shown here is derived from an EMBL/GenBank/DDBJ whole genome shotgun (WGS) entry which is preliminary data.</text>
</comment>
<proteinExistence type="predicted"/>
<dbReference type="SMART" id="SM00267">
    <property type="entry name" value="GGDEF"/>
    <property type="match status" value="1"/>
</dbReference>
<keyword evidence="2" id="KW-0472">Membrane</keyword>
<dbReference type="RefSeq" id="WP_203700867.1">
    <property type="nucleotide sequence ID" value="NZ_BAAALU010000005.1"/>
</dbReference>
<feature type="transmembrane region" description="Helical" evidence="2">
    <location>
        <begin position="183"/>
        <end position="203"/>
    </location>
</feature>
<feature type="transmembrane region" description="Helical" evidence="2">
    <location>
        <begin position="35"/>
        <end position="51"/>
    </location>
</feature>
<feature type="transmembrane region" description="Helical" evidence="2">
    <location>
        <begin position="253"/>
        <end position="276"/>
    </location>
</feature>
<dbReference type="CDD" id="cd01949">
    <property type="entry name" value="GGDEF"/>
    <property type="match status" value="1"/>
</dbReference>
<feature type="transmembrane region" description="Helical" evidence="2">
    <location>
        <begin position="99"/>
        <end position="118"/>
    </location>
</feature>
<protein>
    <recommendedName>
        <fullName evidence="3">GGDEF domain-containing protein</fullName>
    </recommendedName>
</protein>
<dbReference type="SUPFAM" id="SSF55073">
    <property type="entry name" value="Nucleotide cyclase"/>
    <property type="match status" value="1"/>
</dbReference>
<sequence>MATTGLWRQSAWAFFAIEGALILAALISGAPMLTAIAAVAAVVVSVVVLIARRPPRAAAWWSLTVASGSVSLSRVTVAAGNRPVALDRGLAYGDIRALILYPALVIGLLVLGGTGALADTLDASVATLGIFVLLWLLLLHGSLVPEGTQLAVAALRPIGVSLVVGALVRLLFLVNPRAPTVRLVVASVICALLASVAVIGARAGYRIEGTQANTGLFATLFCVLLAAALVHPSSRTSLTRARTNSRRLRRGRVIMFVGLTLLGPLAWSLAVAIGRFDPGSPADFGPPVLAGAVISLLLLWRLALVARVADRRAEQLGVAVGELQGLQAELSYRAAHDPLTGLANRSVLSERLTALPRGGPHALLLIDLDGFKEINDSLGHPAGDELLVAVGRRLTRLAPVGSTLVRLGGDEFAVLLPETDEAAAMAFGAAVCGRLRLPYPSAHGSLAVSASVGVTAGALGARDPAEVLREADVALYSAKEAGKDRVAPYRSGRTPLRRRVRQRPR</sequence>
<feature type="transmembrane region" description="Helical" evidence="2">
    <location>
        <begin position="58"/>
        <end position="79"/>
    </location>
</feature>
<dbReference type="PROSITE" id="PS50887">
    <property type="entry name" value="GGDEF"/>
    <property type="match status" value="1"/>
</dbReference>
<feature type="domain" description="GGDEF" evidence="3">
    <location>
        <begin position="359"/>
        <end position="491"/>
    </location>
</feature>
<dbReference type="InterPro" id="IPR000160">
    <property type="entry name" value="GGDEF_dom"/>
</dbReference>
<dbReference type="PANTHER" id="PTHR44757:SF2">
    <property type="entry name" value="BIOFILM ARCHITECTURE MAINTENANCE PROTEIN MBAA"/>
    <property type="match status" value="1"/>
</dbReference>
<dbReference type="Gene3D" id="3.30.70.270">
    <property type="match status" value="1"/>
</dbReference>
<name>A0ABQ4BYL7_9ACTN</name>
<evidence type="ECO:0000259" key="3">
    <source>
        <dbReference type="PROSITE" id="PS50887"/>
    </source>
</evidence>
<organism evidence="4 5">
    <name type="scientific">Asanoa iriomotensis</name>
    <dbReference type="NCBI Taxonomy" id="234613"/>
    <lineage>
        <taxon>Bacteria</taxon>
        <taxon>Bacillati</taxon>
        <taxon>Actinomycetota</taxon>
        <taxon>Actinomycetes</taxon>
        <taxon>Micromonosporales</taxon>
        <taxon>Micromonosporaceae</taxon>
        <taxon>Asanoa</taxon>
    </lineage>
</organism>
<dbReference type="InterPro" id="IPR052155">
    <property type="entry name" value="Biofilm_reg_signaling"/>
</dbReference>
<dbReference type="NCBIfam" id="TIGR00254">
    <property type="entry name" value="GGDEF"/>
    <property type="match status" value="1"/>
</dbReference>
<dbReference type="PANTHER" id="PTHR44757">
    <property type="entry name" value="DIGUANYLATE CYCLASE DGCP"/>
    <property type="match status" value="1"/>
</dbReference>
<dbReference type="EMBL" id="BONC01000005">
    <property type="protein sequence ID" value="GIF55150.1"/>
    <property type="molecule type" value="Genomic_DNA"/>
</dbReference>
<feature type="transmembrane region" description="Helical" evidence="2">
    <location>
        <begin position="215"/>
        <end position="232"/>
    </location>
</feature>
<keyword evidence="2" id="KW-0812">Transmembrane</keyword>
<evidence type="ECO:0000313" key="4">
    <source>
        <dbReference type="EMBL" id="GIF55150.1"/>
    </source>
</evidence>
<dbReference type="InterPro" id="IPR029787">
    <property type="entry name" value="Nucleotide_cyclase"/>
</dbReference>
<evidence type="ECO:0000313" key="5">
    <source>
        <dbReference type="Proteomes" id="UP000624325"/>
    </source>
</evidence>
<feature type="transmembrane region" description="Helical" evidence="2">
    <location>
        <begin position="288"/>
        <end position="306"/>
    </location>
</feature>
<evidence type="ECO:0000256" key="1">
    <source>
        <dbReference type="SAM" id="MobiDB-lite"/>
    </source>
</evidence>
<feature type="transmembrane region" description="Helical" evidence="2">
    <location>
        <begin position="125"/>
        <end position="144"/>
    </location>
</feature>
<evidence type="ECO:0000256" key="2">
    <source>
        <dbReference type="SAM" id="Phobius"/>
    </source>
</evidence>
<gene>
    <name evidence="4" type="ORF">Air01nite_12450</name>
</gene>
<feature type="transmembrane region" description="Helical" evidence="2">
    <location>
        <begin position="150"/>
        <end position="171"/>
    </location>
</feature>
<feature type="compositionally biased region" description="Basic residues" evidence="1">
    <location>
        <begin position="495"/>
        <end position="505"/>
    </location>
</feature>
<feature type="transmembrane region" description="Helical" evidence="2">
    <location>
        <begin position="12"/>
        <end position="29"/>
    </location>
</feature>
<keyword evidence="2" id="KW-1133">Transmembrane helix</keyword>